<dbReference type="Proteomes" id="UP001161247">
    <property type="component" value="Chromosome 5"/>
</dbReference>
<dbReference type="PANTHER" id="PTHR35218:SF9">
    <property type="entry name" value="ENDONUCLEASE_EXONUCLEASE_PHOSPHATASE DOMAIN-CONTAINING PROTEIN"/>
    <property type="match status" value="1"/>
</dbReference>
<keyword evidence="1" id="KW-0812">Transmembrane</keyword>
<protein>
    <submittedName>
        <fullName evidence="3">OLC1v1005360C1</fullName>
    </submittedName>
</protein>
<name>A0AAV1DGT7_OLDCO</name>
<feature type="transmembrane region" description="Helical" evidence="1">
    <location>
        <begin position="425"/>
        <end position="444"/>
    </location>
</feature>
<sequence length="534" mass="60999">MMVLWDKTVELQALDYTNQLIHCHVGDRRTRWEYLLTGVYASNEEKERVKLWEKLESISQSANMAWIVCGDFNNVLKQEEKLGGQKVLQAGISDHASLLVQMELEMQYKKKPFKYFNMWKMDSTFLEKVEGIWNKRIRRTKMFQVVQKLKILKKELLMLNKNKFSSIQVQVQEARMALEKVQKQAALNPDEEQLHLVEREAYQCYISKYVAFDSFMRQKVKEDWIKDGDTNSQFFHSKLKQQMMRNRIWSITSEEGEIVREWKLVEEHFLNYFQNQLGQKASRESVREGEGQNMPEAAVIWSRMNVPKHVFTAWLIWKGKLWTRDRLMQYNISVQDENCCLCTGQKETIEHLFFLCPFSSELIGKMKNWLGIRNLATNMRRWKKEGIFGALRQLGDLDIGREIWFLMVLEIGGMMWLGFGGEIGLWMGFVCGCVGVAAVARVVVGGAMRILVANDGVVVLMGVGVASEMVGVLVSVGCEMKVQEVDFGGGIGEGGVVIVMEGSDSDDSTVMEADGGVTCGEVVVDCAASRVSSS</sequence>
<dbReference type="EMBL" id="OX459122">
    <property type="protein sequence ID" value="CAI9106245.1"/>
    <property type="molecule type" value="Genomic_DNA"/>
</dbReference>
<keyword evidence="1" id="KW-0472">Membrane</keyword>
<reference evidence="3" key="1">
    <citation type="submission" date="2023-03" db="EMBL/GenBank/DDBJ databases">
        <authorList>
            <person name="Julca I."/>
        </authorList>
    </citation>
    <scope>NUCLEOTIDE SEQUENCE</scope>
</reference>
<keyword evidence="1" id="KW-1133">Transmembrane helix</keyword>
<dbReference type="InterPro" id="IPR036691">
    <property type="entry name" value="Endo/exonu/phosph_ase_sf"/>
</dbReference>
<dbReference type="AlphaFoldDB" id="A0AAV1DGT7"/>
<dbReference type="Gene3D" id="3.60.10.10">
    <property type="entry name" value="Endonuclease/exonuclease/phosphatase"/>
    <property type="match status" value="1"/>
</dbReference>
<evidence type="ECO:0000256" key="1">
    <source>
        <dbReference type="SAM" id="Phobius"/>
    </source>
</evidence>
<proteinExistence type="predicted"/>
<accession>A0AAV1DGT7</accession>
<gene>
    <name evidence="3" type="ORF">OLC1_LOCUS14777</name>
</gene>
<feature type="domain" description="Reverse transcriptase zinc-binding" evidence="2">
    <location>
        <begin position="292"/>
        <end position="361"/>
    </location>
</feature>
<dbReference type="SUPFAM" id="SSF56219">
    <property type="entry name" value="DNase I-like"/>
    <property type="match status" value="1"/>
</dbReference>
<evidence type="ECO:0000259" key="2">
    <source>
        <dbReference type="Pfam" id="PF13966"/>
    </source>
</evidence>
<evidence type="ECO:0000313" key="3">
    <source>
        <dbReference type="EMBL" id="CAI9106245.1"/>
    </source>
</evidence>
<evidence type="ECO:0000313" key="4">
    <source>
        <dbReference type="Proteomes" id="UP001161247"/>
    </source>
</evidence>
<organism evidence="3 4">
    <name type="scientific">Oldenlandia corymbosa var. corymbosa</name>
    <dbReference type="NCBI Taxonomy" id="529605"/>
    <lineage>
        <taxon>Eukaryota</taxon>
        <taxon>Viridiplantae</taxon>
        <taxon>Streptophyta</taxon>
        <taxon>Embryophyta</taxon>
        <taxon>Tracheophyta</taxon>
        <taxon>Spermatophyta</taxon>
        <taxon>Magnoliopsida</taxon>
        <taxon>eudicotyledons</taxon>
        <taxon>Gunneridae</taxon>
        <taxon>Pentapetalae</taxon>
        <taxon>asterids</taxon>
        <taxon>lamiids</taxon>
        <taxon>Gentianales</taxon>
        <taxon>Rubiaceae</taxon>
        <taxon>Rubioideae</taxon>
        <taxon>Spermacoceae</taxon>
        <taxon>Hedyotis-Oldenlandia complex</taxon>
        <taxon>Oldenlandia</taxon>
    </lineage>
</organism>
<dbReference type="Pfam" id="PF13966">
    <property type="entry name" value="zf-RVT"/>
    <property type="match status" value="1"/>
</dbReference>
<feature type="transmembrane region" description="Helical" evidence="1">
    <location>
        <begin position="456"/>
        <end position="476"/>
    </location>
</feature>
<dbReference type="InterPro" id="IPR026960">
    <property type="entry name" value="RVT-Znf"/>
</dbReference>
<keyword evidence="4" id="KW-1185">Reference proteome</keyword>
<dbReference type="PANTHER" id="PTHR35218">
    <property type="entry name" value="RNASE H DOMAIN-CONTAINING PROTEIN"/>
    <property type="match status" value="1"/>
</dbReference>